<organism evidence="1 2">
    <name type="scientific">Scleroderma citrinum Foug A</name>
    <dbReference type="NCBI Taxonomy" id="1036808"/>
    <lineage>
        <taxon>Eukaryota</taxon>
        <taxon>Fungi</taxon>
        <taxon>Dikarya</taxon>
        <taxon>Basidiomycota</taxon>
        <taxon>Agaricomycotina</taxon>
        <taxon>Agaricomycetes</taxon>
        <taxon>Agaricomycetidae</taxon>
        <taxon>Boletales</taxon>
        <taxon>Sclerodermatineae</taxon>
        <taxon>Sclerodermataceae</taxon>
        <taxon>Scleroderma</taxon>
    </lineage>
</organism>
<reference evidence="2" key="2">
    <citation type="submission" date="2015-01" db="EMBL/GenBank/DDBJ databases">
        <title>Evolutionary Origins and Diversification of the Mycorrhizal Mutualists.</title>
        <authorList>
            <consortium name="DOE Joint Genome Institute"/>
            <consortium name="Mycorrhizal Genomics Consortium"/>
            <person name="Kohler A."/>
            <person name="Kuo A."/>
            <person name="Nagy L.G."/>
            <person name="Floudas D."/>
            <person name="Copeland A."/>
            <person name="Barry K.W."/>
            <person name="Cichocki N."/>
            <person name="Veneault-Fourrey C."/>
            <person name="LaButti K."/>
            <person name="Lindquist E.A."/>
            <person name="Lipzen A."/>
            <person name="Lundell T."/>
            <person name="Morin E."/>
            <person name="Murat C."/>
            <person name="Riley R."/>
            <person name="Ohm R."/>
            <person name="Sun H."/>
            <person name="Tunlid A."/>
            <person name="Henrissat B."/>
            <person name="Grigoriev I.V."/>
            <person name="Hibbett D.S."/>
            <person name="Martin F."/>
        </authorList>
    </citation>
    <scope>NUCLEOTIDE SEQUENCE [LARGE SCALE GENOMIC DNA]</scope>
    <source>
        <strain evidence="2">Foug A</strain>
    </source>
</reference>
<evidence type="ECO:0000313" key="1">
    <source>
        <dbReference type="EMBL" id="KIM57959.1"/>
    </source>
</evidence>
<proteinExistence type="predicted"/>
<dbReference type="Proteomes" id="UP000053989">
    <property type="component" value="Unassembled WGS sequence"/>
</dbReference>
<dbReference type="HOGENOM" id="CLU_2185521_0_0_1"/>
<keyword evidence="2" id="KW-1185">Reference proteome</keyword>
<gene>
    <name evidence="1" type="ORF">SCLCIDRAFT_1115462</name>
</gene>
<accession>A0A0C3DP10</accession>
<dbReference type="AlphaFoldDB" id="A0A0C3DP10"/>
<dbReference type="InParanoid" id="A0A0C3DP10"/>
<dbReference type="EMBL" id="KN822093">
    <property type="protein sequence ID" value="KIM57959.1"/>
    <property type="molecule type" value="Genomic_DNA"/>
</dbReference>
<reference evidence="1 2" key="1">
    <citation type="submission" date="2014-04" db="EMBL/GenBank/DDBJ databases">
        <authorList>
            <consortium name="DOE Joint Genome Institute"/>
            <person name="Kuo A."/>
            <person name="Kohler A."/>
            <person name="Nagy L.G."/>
            <person name="Floudas D."/>
            <person name="Copeland A."/>
            <person name="Barry K.W."/>
            <person name="Cichocki N."/>
            <person name="Veneault-Fourrey C."/>
            <person name="LaButti K."/>
            <person name="Lindquist E.A."/>
            <person name="Lipzen A."/>
            <person name="Lundell T."/>
            <person name="Morin E."/>
            <person name="Murat C."/>
            <person name="Sun H."/>
            <person name="Tunlid A."/>
            <person name="Henrissat B."/>
            <person name="Grigoriev I.V."/>
            <person name="Hibbett D.S."/>
            <person name="Martin F."/>
            <person name="Nordberg H.P."/>
            <person name="Cantor M.N."/>
            <person name="Hua S.X."/>
        </authorList>
    </citation>
    <scope>NUCLEOTIDE SEQUENCE [LARGE SCALE GENOMIC DNA]</scope>
    <source>
        <strain evidence="1 2">Foug A</strain>
    </source>
</reference>
<name>A0A0C3DP10_9AGAM</name>
<protein>
    <submittedName>
        <fullName evidence="1">Uncharacterized protein</fullName>
    </submittedName>
</protein>
<sequence>MMARLPAHGDSKHQMTYPQVELAGLDNTIVHRYISLITVPHCRPALAHWPDATEVVGSSGTRVGISYFFRKLGCAKDRCRPLRPSCRCTCKGYILESTLTETPGCECDV</sequence>
<evidence type="ECO:0000313" key="2">
    <source>
        <dbReference type="Proteomes" id="UP000053989"/>
    </source>
</evidence>